<sequence>MSFGLVNAPPTFSRMMNFIFNPYTNEFVLVYLDDILVFSKNKEDHAKHLRLVLDKLREHKFYAKFSKCEFWLDEVLYLGHIISAKGIAVNPERVAAVVNWEPPQNVKQLRSFLGLASYCRRFVENFSKIAKPLSNLLQKHVKYVWSPECDVAFNTIKEKLVTAPVLTPPDGSKPYEVFCDASLQGLGNVIADALSRKAYCNSLILKPFQPDLCEAFRKLNLQIVPQGFLANLIVSPTLEDQIREARLLDTMVKKVKRGIDKGISKYKCYRVNDRDTLFFEDRIVVPKGDLRKVIMNEAHNSLLSIHPGNRDSIFTSKFWESFQKAMGTNIRFNTAFHPQTSGQVERVNQILEDMLRACVISFGMKWEDCLPYAEFSYNNSFQASSGKAPFEILYGRKCRAPLNWSETGERQLLGNDLISEAEEMCKVIRENLKAAQSRQKSYYDSKHRDLAFEIGDHVYLRVSPMKGTRRFGIKGKLAPRYVGPFKIIGKRGDLAYQLELPSNFANVHDVFHVSQLRKCFKTPERTVNFEEIDLQEDLSYHLHPIAILEETERKTRNKSIKFLKVKWSHHSDREATWEREDHLRSEYPEFF</sequence>
<dbReference type="FunFam" id="3.30.70.270:FF:000003">
    <property type="entry name" value="Transposon Ty3-G Gag-Pol polyprotein"/>
    <property type="match status" value="1"/>
</dbReference>
<dbReference type="SUPFAM" id="SSF54160">
    <property type="entry name" value="Chromo domain-like"/>
    <property type="match status" value="1"/>
</dbReference>
<dbReference type="PROSITE" id="PS50878">
    <property type="entry name" value="RT_POL"/>
    <property type="match status" value="1"/>
</dbReference>
<dbReference type="AlphaFoldDB" id="A0A7H4LN62"/>
<dbReference type="PANTHER" id="PTHR37984">
    <property type="entry name" value="PROTEIN CBG26694"/>
    <property type="match status" value="1"/>
</dbReference>
<gene>
    <name evidence="4" type="ORF">CAMPLR22A2D_LOCUS4678</name>
</gene>
<protein>
    <submittedName>
        <fullName evidence="4">Uncharacterized protein</fullName>
    </submittedName>
</protein>
<proteinExistence type="predicted"/>
<dbReference type="GO" id="GO:0015074">
    <property type="term" value="P:DNA integration"/>
    <property type="evidence" value="ECO:0007669"/>
    <property type="project" value="InterPro"/>
</dbReference>
<dbReference type="CDD" id="cd01647">
    <property type="entry name" value="RT_LTR"/>
    <property type="match status" value="1"/>
</dbReference>
<dbReference type="PROSITE" id="PS50994">
    <property type="entry name" value="INTEGRASE"/>
    <property type="match status" value="1"/>
</dbReference>
<dbReference type="InterPro" id="IPR043128">
    <property type="entry name" value="Rev_trsase/Diguanyl_cyclase"/>
</dbReference>
<keyword evidence="1" id="KW-0511">Multifunctional enzyme</keyword>
<dbReference type="GO" id="GO:0003676">
    <property type="term" value="F:nucleic acid binding"/>
    <property type="evidence" value="ECO:0007669"/>
    <property type="project" value="InterPro"/>
</dbReference>
<dbReference type="InterPro" id="IPR043502">
    <property type="entry name" value="DNA/RNA_pol_sf"/>
</dbReference>
<dbReference type="InterPro" id="IPR001584">
    <property type="entry name" value="Integrase_cat-core"/>
</dbReference>
<dbReference type="SUPFAM" id="SSF53098">
    <property type="entry name" value="Ribonuclease H-like"/>
    <property type="match status" value="1"/>
</dbReference>
<dbReference type="Proteomes" id="UP000280104">
    <property type="component" value="Chromosome II"/>
</dbReference>
<evidence type="ECO:0000259" key="3">
    <source>
        <dbReference type="PROSITE" id="PS50994"/>
    </source>
</evidence>
<evidence type="ECO:0000256" key="1">
    <source>
        <dbReference type="ARBA" id="ARBA00023268"/>
    </source>
</evidence>
<organism evidence="4 5">
    <name type="scientific">Triticum aestivum</name>
    <name type="common">Wheat</name>
    <dbReference type="NCBI Taxonomy" id="4565"/>
    <lineage>
        <taxon>Eukaryota</taxon>
        <taxon>Viridiplantae</taxon>
        <taxon>Streptophyta</taxon>
        <taxon>Embryophyta</taxon>
        <taxon>Tracheophyta</taxon>
        <taxon>Spermatophyta</taxon>
        <taxon>Magnoliopsida</taxon>
        <taxon>Liliopsida</taxon>
        <taxon>Poales</taxon>
        <taxon>Poaceae</taxon>
        <taxon>BOP clade</taxon>
        <taxon>Pooideae</taxon>
        <taxon>Triticodae</taxon>
        <taxon>Triticeae</taxon>
        <taxon>Triticinae</taxon>
        <taxon>Triticum</taxon>
    </lineage>
</organism>
<dbReference type="InterPro" id="IPR041577">
    <property type="entry name" value="RT_RNaseH_2"/>
</dbReference>
<dbReference type="InterPro" id="IPR000477">
    <property type="entry name" value="RT_dom"/>
</dbReference>
<dbReference type="EMBL" id="LS480641">
    <property type="protein sequence ID" value="SPT20051.1"/>
    <property type="molecule type" value="Genomic_DNA"/>
</dbReference>
<name>A0A7H4LN62_WHEAT</name>
<dbReference type="Pfam" id="PF00078">
    <property type="entry name" value="RVT_1"/>
    <property type="match status" value="1"/>
</dbReference>
<dbReference type="InterPro" id="IPR016197">
    <property type="entry name" value="Chromo-like_dom_sf"/>
</dbReference>
<dbReference type="InterPro" id="IPR056924">
    <property type="entry name" value="SH3_Tf2-1"/>
</dbReference>
<dbReference type="InterPro" id="IPR050951">
    <property type="entry name" value="Retrovirus_Pol_polyprotein"/>
</dbReference>
<accession>A0A7H4LN62</accession>
<dbReference type="SUPFAM" id="SSF56672">
    <property type="entry name" value="DNA/RNA polymerases"/>
    <property type="match status" value="1"/>
</dbReference>
<dbReference type="Pfam" id="PF24626">
    <property type="entry name" value="SH3_Tf2-1"/>
    <property type="match status" value="1"/>
</dbReference>
<dbReference type="PANTHER" id="PTHR37984:SF5">
    <property type="entry name" value="PROTEIN NYNRIN-LIKE"/>
    <property type="match status" value="1"/>
</dbReference>
<dbReference type="InterPro" id="IPR012337">
    <property type="entry name" value="RNaseH-like_sf"/>
</dbReference>
<reference evidence="4 5" key="1">
    <citation type="submission" date="2018-05" db="EMBL/GenBank/DDBJ databases">
        <authorList>
            <person name="Thind KAUR A."/>
        </authorList>
    </citation>
    <scope>NUCLEOTIDE SEQUENCE [LARGE SCALE GENOMIC DNA]</scope>
</reference>
<evidence type="ECO:0000259" key="2">
    <source>
        <dbReference type="PROSITE" id="PS50878"/>
    </source>
</evidence>
<feature type="domain" description="Integrase catalytic" evidence="3">
    <location>
        <begin position="309"/>
        <end position="397"/>
    </location>
</feature>
<dbReference type="FunFam" id="3.30.70.270:FF:000026">
    <property type="entry name" value="Transposon Ty3-G Gag-Pol polyprotein"/>
    <property type="match status" value="1"/>
</dbReference>
<dbReference type="GO" id="GO:0003824">
    <property type="term" value="F:catalytic activity"/>
    <property type="evidence" value="ECO:0007669"/>
    <property type="project" value="UniProtKB-KW"/>
</dbReference>
<feature type="domain" description="Reverse transcriptase" evidence="2">
    <location>
        <begin position="1"/>
        <end position="82"/>
    </location>
</feature>
<evidence type="ECO:0000313" key="5">
    <source>
        <dbReference type="Proteomes" id="UP000280104"/>
    </source>
</evidence>
<dbReference type="Gene3D" id="3.30.420.10">
    <property type="entry name" value="Ribonuclease H-like superfamily/Ribonuclease H"/>
    <property type="match status" value="1"/>
</dbReference>
<dbReference type="Pfam" id="PF17919">
    <property type="entry name" value="RT_RNaseH_2"/>
    <property type="match status" value="1"/>
</dbReference>
<dbReference type="Gene3D" id="3.30.70.270">
    <property type="match status" value="2"/>
</dbReference>
<evidence type="ECO:0000313" key="4">
    <source>
        <dbReference type="EMBL" id="SPT20051.1"/>
    </source>
</evidence>
<dbReference type="InterPro" id="IPR036397">
    <property type="entry name" value="RNaseH_sf"/>
</dbReference>